<dbReference type="EMBL" id="MPUH01000215">
    <property type="protein sequence ID" value="OMJ86129.1"/>
    <property type="molecule type" value="Genomic_DNA"/>
</dbReference>
<keyword evidence="6" id="KW-1185">Reference proteome</keyword>
<evidence type="ECO:0000259" key="4">
    <source>
        <dbReference type="PROSITE" id="PS50089"/>
    </source>
</evidence>
<evidence type="ECO:0000313" key="6">
    <source>
        <dbReference type="Proteomes" id="UP000187209"/>
    </source>
</evidence>
<keyword evidence="3" id="KW-0862">Zinc</keyword>
<evidence type="ECO:0000256" key="3">
    <source>
        <dbReference type="PROSITE-ProRule" id="PRU00175"/>
    </source>
</evidence>
<dbReference type="InterPro" id="IPR013083">
    <property type="entry name" value="Znf_RING/FYVE/PHD"/>
</dbReference>
<name>A0A1R2CAV2_9CILI</name>
<dbReference type="InterPro" id="IPR029067">
    <property type="entry name" value="CDC48_domain_2-like_sf"/>
</dbReference>
<gene>
    <name evidence="5" type="ORF">SteCoe_12404</name>
</gene>
<dbReference type="PANTHER" id="PTHR46359:SF2">
    <property type="entry name" value="GEO07743P1"/>
    <property type="match status" value="1"/>
</dbReference>
<dbReference type="Gene3D" id="3.10.330.10">
    <property type="match status" value="2"/>
</dbReference>
<dbReference type="SUPFAM" id="SSF54585">
    <property type="entry name" value="Cdc48 domain 2-like"/>
    <property type="match status" value="1"/>
</dbReference>
<dbReference type="Gene3D" id="3.30.40.10">
    <property type="entry name" value="Zinc/RING finger domain, C3HC4 (zinc finger)"/>
    <property type="match status" value="1"/>
</dbReference>
<keyword evidence="1" id="KW-0547">Nucleotide-binding</keyword>
<evidence type="ECO:0000313" key="5">
    <source>
        <dbReference type="EMBL" id="OMJ86129.1"/>
    </source>
</evidence>
<dbReference type="Pfam" id="PF13639">
    <property type="entry name" value="zf-RING_2"/>
    <property type="match status" value="1"/>
</dbReference>
<dbReference type="AlphaFoldDB" id="A0A1R2CAV2"/>
<dbReference type="PROSITE" id="PS50089">
    <property type="entry name" value="ZF_RING_2"/>
    <property type="match status" value="1"/>
</dbReference>
<organism evidence="5 6">
    <name type="scientific">Stentor coeruleus</name>
    <dbReference type="NCBI Taxonomy" id="5963"/>
    <lineage>
        <taxon>Eukaryota</taxon>
        <taxon>Sar</taxon>
        <taxon>Alveolata</taxon>
        <taxon>Ciliophora</taxon>
        <taxon>Postciliodesmatophora</taxon>
        <taxon>Heterotrichea</taxon>
        <taxon>Heterotrichida</taxon>
        <taxon>Stentoridae</taxon>
        <taxon>Stentor</taxon>
    </lineage>
</organism>
<dbReference type="SMART" id="SM00184">
    <property type="entry name" value="RING"/>
    <property type="match status" value="1"/>
</dbReference>
<keyword evidence="3" id="KW-0479">Metal-binding</keyword>
<sequence>MGNNTQRPSIVEVQIGTHSYPDSRKATMGICPFVLTKKPKAFTPMFNCQKCGRENFDGGLCQKTVCPCGVLSSRLGTEDLRQPMFRTFWESFDICSSKRYAEVAELESISIGIFERGIPSDILQNSTLDFNAVFRGYLDPYFTNKLRCISNKDLFKCNNCHFKILNCNPDQGFVTRKTQIFCYKMLSDKNITKIEVTPLAPHIISEEVFESLVLPYFRSTRHIHEDQLLIINGLECIISKSEPWNGLITQESQIIFNPSPSPPLERVKMVPYFEDLPNSLKNLDATTLVQNIVNCYLMPHLKGWNRSLYPGKTLSIAGIEFKVLEAVPNQGIVSDSTVIFYDGKGISRREERRQQRASAPRNNRLILRQILTMLDSMKQLTEEFSETLISTLPVFVLDVIPSNCEQKSCLICMNDFEAGNQVRALPCLHIFHTDCVDNWLRRNKVCPTCKTPCDTPRDYE</sequence>
<evidence type="ECO:0000256" key="1">
    <source>
        <dbReference type="ARBA" id="ARBA00022741"/>
    </source>
</evidence>
<dbReference type="GO" id="GO:0005524">
    <property type="term" value="F:ATP binding"/>
    <property type="evidence" value="ECO:0007669"/>
    <property type="project" value="UniProtKB-KW"/>
</dbReference>
<comment type="caution">
    <text evidence="5">The sequence shown here is derived from an EMBL/GenBank/DDBJ whole genome shotgun (WGS) entry which is preliminary data.</text>
</comment>
<keyword evidence="3" id="KW-0863">Zinc-finger</keyword>
<dbReference type="PANTHER" id="PTHR46359">
    <property type="entry name" value="GEO07743P1"/>
    <property type="match status" value="1"/>
</dbReference>
<dbReference type="GO" id="GO:0008270">
    <property type="term" value="F:zinc ion binding"/>
    <property type="evidence" value="ECO:0007669"/>
    <property type="project" value="UniProtKB-KW"/>
</dbReference>
<dbReference type="OrthoDB" id="9984778at2759"/>
<dbReference type="SUPFAM" id="SSF57850">
    <property type="entry name" value="RING/U-box"/>
    <property type="match status" value="1"/>
</dbReference>
<reference evidence="5 6" key="1">
    <citation type="submission" date="2016-11" db="EMBL/GenBank/DDBJ databases">
        <title>The macronuclear genome of Stentor coeruleus: a giant cell with tiny introns.</title>
        <authorList>
            <person name="Slabodnick M."/>
            <person name="Ruby J.G."/>
            <person name="Reiff S.B."/>
            <person name="Swart E.C."/>
            <person name="Gosai S."/>
            <person name="Prabakaran S."/>
            <person name="Witkowska E."/>
            <person name="Larue G.E."/>
            <person name="Fisher S."/>
            <person name="Freeman R.M."/>
            <person name="Gunawardena J."/>
            <person name="Chu W."/>
            <person name="Stover N.A."/>
            <person name="Gregory B.D."/>
            <person name="Nowacki M."/>
            <person name="Derisi J."/>
            <person name="Roy S.W."/>
            <person name="Marshall W.F."/>
            <person name="Sood P."/>
        </authorList>
    </citation>
    <scope>NUCLEOTIDE SEQUENCE [LARGE SCALE GENOMIC DNA]</scope>
    <source>
        <strain evidence="5">WM001</strain>
    </source>
</reference>
<dbReference type="InterPro" id="IPR052804">
    <property type="entry name" value="UEC_component"/>
</dbReference>
<dbReference type="InterPro" id="IPR001841">
    <property type="entry name" value="Znf_RING"/>
</dbReference>
<feature type="domain" description="RING-type" evidence="4">
    <location>
        <begin position="409"/>
        <end position="450"/>
    </location>
</feature>
<keyword evidence="2" id="KW-0067">ATP-binding</keyword>
<accession>A0A1R2CAV2</accession>
<evidence type="ECO:0000256" key="2">
    <source>
        <dbReference type="ARBA" id="ARBA00022840"/>
    </source>
</evidence>
<dbReference type="Proteomes" id="UP000187209">
    <property type="component" value="Unassembled WGS sequence"/>
</dbReference>
<protein>
    <recommendedName>
        <fullName evidence="4">RING-type domain-containing protein</fullName>
    </recommendedName>
</protein>
<proteinExistence type="predicted"/>